<feature type="transmembrane region" description="Helical" evidence="1">
    <location>
        <begin position="48"/>
        <end position="77"/>
    </location>
</feature>
<proteinExistence type="predicted"/>
<accession>A0AAW5PCS3</accession>
<evidence type="ECO:0000256" key="1">
    <source>
        <dbReference type="SAM" id="Phobius"/>
    </source>
</evidence>
<dbReference type="Proteomes" id="UP001320691">
    <property type="component" value="Unassembled WGS sequence"/>
</dbReference>
<sequence length="110" mass="11096">MHTPHSPHSGMGIASFITAVGGALLMLGLIVVAGVIETTTPGGMEETSMSAILVGLGLMCTALMQLVAFGLGVAGAFQADRRRVFAILGLVISIGSMLGVVLLMIIGSLS</sequence>
<evidence type="ECO:0000313" key="3">
    <source>
        <dbReference type="Proteomes" id="UP001320691"/>
    </source>
</evidence>
<dbReference type="EMBL" id="JANUEK010000001">
    <property type="protein sequence ID" value="MCS4278402.1"/>
    <property type="molecule type" value="Genomic_DNA"/>
</dbReference>
<keyword evidence="1" id="KW-0472">Membrane</keyword>
<keyword evidence="1" id="KW-0812">Transmembrane</keyword>
<dbReference type="RefSeq" id="WP_259259165.1">
    <property type="nucleotide sequence ID" value="NZ_JANUEK010000001.1"/>
</dbReference>
<comment type="caution">
    <text evidence="2">The sequence shown here is derived from an EMBL/GenBank/DDBJ whole genome shotgun (WGS) entry which is preliminary data.</text>
</comment>
<dbReference type="AlphaFoldDB" id="A0AAW5PCS3"/>
<keyword evidence="1" id="KW-1133">Transmembrane helix</keyword>
<protein>
    <submittedName>
        <fullName evidence="2">Uncharacterized protein</fullName>
    </submittedName>
</protein>
<feature type="transmembrane region" description="Helical" evidence="1">
    <location>
        <begin position="84"/>
        <end position="106"/>
    </location>
</feature>
<name>A0AAW5PCS3_9GAMM</name>
<reference evidence="2" key="1">
    <citation type="submission" date="2022-08" db="EMBL/GenBank/DDBJ databases">
        <title>Genomic analyses of the natural microbiome of Caenorhabditis elegans.</title>
        <authorList>
            <person name="Samuel B."/>
        </authorList>
    </citation>
    <scope>NUCLEOTIDE SEQUENCE</scope>
    <source>
        <strain evidence="2">BIGb0277</strain>
    </source>
</reference>
<feature type="transmembrane region" description="Helical" evidence="1">
    <location>
        <begin position="12"/>
        <end position="36"/>
    </location>
</feature>
<gene>
    <name evidence="2" type="ORF">M2412_000363</name>
</gene>
<organism evidence="2 3">
    <name type="scientific">Stenotrophomonas rhizophila</name>
    <dbReference type="NCBI Taxonomy" id="216778"/>
    <lineage>
        <taxon>Bacteria</taxon>
        <taxon>Pseudomonadati</taxon>
        <taxon>Pseudomonadota</taxon>
        <taxon>Gammaproteobacteria</taxon>
        <taxon>Lysobacterales</taxon>
        <taxon>Lysobacteraceae</taxon>
        <taxon>Stenotrophomonas</taxon>
    </lineage>
</organism>
<evidence type="ECO:0000313" key="2">
    <source>
        <dbReference type="EMBL" id="MCS4278402.1"/>
    </source>
</evidence>